<sequence>MENKHVIGSVVSLLTDADKRLRILNYLKRIYYCEEIGDLDHKMLAYFERELIPVPAR</sequence>
<protein>
    <submittedName>
        <fullName evidence="1">Uncharacterized protein</fullName>
    </submittedName>
</protein>
<gene>
    <name evidence="1" type="ordered locus">Dfer_0894</name>
</gene>
<organism evidence="1 2">
    <name type="scientific">Dyadobacter fermentans (strain ATCC 700827 / DSM 18053 / CIP 107007 / KCTC 52180 / NS114)</name>
    <dbReference type="NCBI Taxonomy" id="471854"/>
    <lineage>
        <taxon>Bacteria</taxon>
        <taxon>Pseudomonadati</taxon>
        <taxon>Bacteroidota</taxon>
        <taxon>Cytophagia</taxon>
        <taxon>Cytophagales</taxon>
        <taxon>Spirosomataceae</taxon>
        <taxon>Dyadobacter</taxon>
    </lineage>
</organism>
<dbReference type="HOGENOM" id="CLU_205944_0_0_10"/>
<dbReference type="AlphaFoldDB" id="C6W344"/>
<name>C6W344_DYAFD</name>
<evidence type="ECO:0000313" key="1">
    <source>
        <dbReference type="EMBL" id="ACT92148.1"/>
    </source>
</evidence>
<evidence type="ECO:0000313" key="2">
    <source>
        <dbReference type="Proteomes" id="UP000002011"/>
    </source>
</evidence>
<dbReference type="STRING" id="471854.Dfer_0894"/>
<dbReference type="KEGG" id="dfe:Dfer_0894"/>
<accession>C6W344</accession>
<dbReference type="EMBL" id="CP001619">
    <property type="protein sequence ID" value="ACT92148.1"/>
    <property type="molecule type" value="Genomic_DNA"/>
</dbReference>
<proteinExistence type="predicted"/>
<keyword evidence="2" id="KW-1185">Reference proteome</keyword>
<reference evidence="1 2" key="1">
    <citation type="journal article" date="2009" name="Stand. Genomic Sci.">
        <title>Complete genome sequence of Dyadobacter fermentans type strain (NS114).</title>
        <authorList>
            <person name="Lang E."/>
            <person name="Lapidus A."/>
            <person name="Chertkov O."/>
            <person name="Brettin T."/>
            <person name="Detter J.C."/>
            <person name="Han C."/>
            <person name="Copeland A."/>
            <person name="Glavina Del Rio T."/>
            <person name="Nolan M."/>
            <person name="Chen F."/>
            <person name="Lucas S."/>
            <person name="Tice H."/>
            <person name="Cheng J.F."/>
            <person name="Land M."/>
            <person name="Hauser L."/>
            <person name="Chang Y.J."/>
            <person name="Jeffries C.D."/>
            <person name="Kopitz M."/>
            <person name="Bruce D."/>
            <person name="Goodwin L."/>
            <person name="Pitluck S."/>
            <person name="Ovchinnikova G."/>
            <person name="Pati A."/>
            <person name="Ivanova N."/>
            <person name="Mavrommatis K."/>
            <person name="Chen A."/>
            <person name="Palaniappan K."/>
            <person name="Chain P."/>
            <person name="Bristow J."/>
            <person name="Eisen J.A."/>
            <person name="Markowitz V."/>
            <person name="Hugenholtz P."/>
            <person name="Goker M."/>
            <person name="Rohde M."/>
            <person name="Kyrpides N.C."/>
            <person name="Klenk H.P."/>
        </authorList>
    </citation>
    <scope>NUCLEOTIDE SEQUENCE [LARGE SCALE GENOMIC DNA]</scope>
    <source>
        <strain evidence="2">ATCC 700827 / DSM 18053 / CIP 107007 / KCTC 52180 / NS114</strain>
    </source>
</reference>
<dbReference type="Proteomes" id="UP000002011">
    <property type="component" value="Chromosome"/>
</dbReference>